<dbReference type="NCBIfam" id="TIGR00231">
    <property type="entry name" value="small_GTP"/>
    <property type="match status" value="1"/>
</dbReference>
<feature type="compositionally biased region" description="Basic and acidic residues" evidence="10">
    <location>
        <begin position="39"/>
        <end position="54"/>
    </location>
</feature>
<evidence type="ECO:0000256" key="8">
    <source>
        <dbReference type="NCBIfam" id="TIGR00487"/>
    </source>
</evidence>
<evidence type="ECO:0000313" key="13">
    <source>
        <dbReference type="Proteomes" id="UP000808761"/>
    </source>
</evidence>
<dbReference type="Gene3D" id="3.40.50.300">
    <property type="entry name" value="P-loop containing nucleotide triphosphate hydrolases"/>
    <property type="match status" value="1"/>
</dbReference>
<evidence type="ECO:0000256" key="7">
    <source>
        <dbReference type="ARBA" id="ARBA00025162"/>
    </source>
</evidence>
<dbReference type="Gene3D" id="1.10.10.2480">
    <property type="match status" value="1"/>
</dbReference>
<feature type="compositionally biased region" description="Pro residues" evidence="10">
    <location>
        <begin position="64"/>
        <end position="84"/>
    </location>
</feature>
<keyword evidence="5 9" id="KW-0648">Protein biosynthesis</keyword>
<evidence type="ECO:0000256" key="4">
    <source>
        <dbReference type="ARBA" id="ARBA00022741"/>
    </source>
</evidence>
<accession>A0A9D6UKZ3</accession>
<dbReference type="Proteomes" id="UP000808761">
    <property type="component" value="Unassembled WGS sequence"/>
</dbReference>
<sequence>MGITAKALLAALQDLGVAAKTAASSIDEESAKIVKEILKPKTAEKPKKAEKPAEVKISSKTVPLPAPKPVPAPPPPPPPPPKPAPASAVPTINTEDISVKDLAQKIDVKYSDLIKELMKKGILANINQRIAAEAAREVAGALGKEVILRVTEKAREGGAEIKGKKLTSVEQLRPPIVAILGHVDHGKTKLLDAIRRTKVAEGEAGGITQHIGAYQVTVQGKKVTFLDTPGHEAFTALRARGARVTDMVILVVAADDGVKPQTVEAINHAKAAGVPILVAINKIDKPEANLDRVKKQLSELGLMPEEWGGKTVTVPVSAKQGTGISDLLEMTLLLAEVQELKADPDDSATGVVIESRLDKGRGPVATVLIKNGTLKIGDAFTIGGTFGKVRALFTDTGARM</sequence>
<feature type="region of interest" description="Disordered" evidence="10">
    <location>
        <begin position="39"/>
        <end position="89"/>
    </location>
</feature>
<dbReference type="InterPro" id="IPR015760">
    <property type="entry name" value="TIF_IF2"/>
</dbReference>
<dbReference type="GO" id="GO:0003743">
    <property type="term" value="F:translation initiation factor activity"/>
    <property type="evidence" value="ECO:0007669"/>
    <property type="project" value="UniProtKB-UniRule"/>
</dbReference>
<keyword evidence="3 9" id="KW-0396">Initiation factor</keyword>
<organism evidence="12 13">
    <name type="scientific">Candidatus Saganbacteria bacterium</name>
    <dbReference type="NCBI Taxonomy" id="2575572"/>
    <lineage>
        <taxon>Bacteria</taxon>
        <taxon>Bacillati</taxon>
        <taxon>Saganbacteria</taxon>
    </lineage>
</organism>
<dbReference type="SUPFAM" id="SSF52540">
    <property type="entry name" value="P-loop containing nucleoside triphosphate hydrolases"/>
    <property type="match status" value="1"/>
</dbReference>
<dbReference type="InterPro" id="IPR006847">
    <property type="entry name" value="IF2_N"/>
</dbReference>
<name>A0A9D6UKZ3_UNCSA</name>
<dbReference type="Pfam" id="PF04760">
    <property type="entry name" value="IF2_N"/>
    <property type="match status" value="1"/>
</dbReference>
<evidence type="ECO:0000259" key="11">
    <source>
        <dbReference type="PROSITE" id="PS51722"/>
    </source>
</evidence>
<keyword evidence="6" id="KW-0342">GTP-binding</keyword>
<protein>
    <recommendedName>
        <fullName evidence="2 8">Translation initiation factor IF-2</fullName>
    </recommendedName>
</protein>
<dbReference type="FunFam" id="3.40.50.300:FF:000019">
    <property type="entry name" value="Translation initiation factor IF-2"/>
    <property type="match status" value="1"/>
</dbReference>
<dbReference type="GO" id="GO:0005525">
    <property type="term" value="F:GTP binding"/>
    <property type="evidence" value="ECO:0007669"/>
    <property type="project" value="UniProtKB-KW"/>
</dbReference>
<evidence type="ECO:0000256" key="9">
    <source>
        <dbReference type="RuleBase" id="RU000644"/>
    </source>
</evidence>
<evidence type="ECO:0000256" key="10">
    <source>
        <dbReference type="SAM" id="MobiDB-lite"/>
    </source>
</evidence>
<dbReference type="GO" id="GO:0005829">
    <property type="term" value="C:cytosol"/>
    <property type="evidence" value="ECO:0007669"/>
    <property type="project" value="TreeGrafter"/>
</dbReference>
<dbReference type="SUPFAM" id="SSF50447">
    <property type="entry name" value="Translation proteins"/>
    <property type="match status" value="1"/>
</dbReference>
<dbReference type="Pfam" id="PF00009">
    <property type="entry name" value="GTP_EFTU"/>
    <property type="match status" value="1"/>
</dbReference>
<dbReference type="Pfam" id="PF22042">
    <property type="entry name" value="EF-G_D2"/>
    <property type="match status" value="1"/>
</dbReference>
<dbReference type="GO" id="GO:0003924">
    <property type="term" value="F:GTPase activity"/>
    <property type="evidence" value="ECO:0007669"/>
    <property type="project" value="InterPro"/>
</dbReference>
<dbReference type="PROSITE" id="PS51722">
    <property type="entry name" value="G_TR_2"/>
    <property type="match status" value="1"/>
</dbReference>
<gene>
    <name evidence="12" type="primary">infB</name>
    <name evidence="12" type="ORF">HZB08_01815</name>
</gene>
<evidence type="ECO:0000256" key="1">
    <source>
        <dbReference type="ARBA" id="ARBA00007733"/>
    </source>
</evidence>
<comment type="similarity">
    <text evidence="1 9">Belongs to the TRAFAC class translation factor GTPase superfamily. Classic translation factor GTPase family. IF-2 subfamily.</text>
</comment>
<dbReference type="EMBL" id="JACRKR010000092">
    <property type="protein sequence ID" value="MBI5078743.1"/>
    <property type="molecule type" value="Genomic_DNA"/>
</dbReference>
<reference evidence="12" key="1">
    <citation type="submission" date="2020-07" db="EMBL/GenBank/DDBJ databases">
        <title>Huge and variable diversity of episymbiotic CPR bacteria and DPANN archaea in groundwater ecosystems.</title>
        <authorList>
            <person name="He C.Y."/>
            <person name="Keren R."/>
            <person name="Whittaker M."/>
            <person name="Farag I.F."/>
            <person name="Doudna J."/>
            <person name="Cate J.H.D."/>
            <person name="Banfield J.F."/>
        </authorList>
    </citation>
    <scope>NUCLEOTIDE SEQUENCE</scope>
    <source>
        <strain evidence="12">NC_groundwater_1860_Pr3_B-0.1um_51_7</strain>
    </source>
</reference>
<keyword evidence="4" id="KW-0547">Nucleotide-binding</keyword>
<evidence type="ECO:0000256" key="5">
    <source>
        <dbReference type="ARBA" id="ARBA00022917"/>
    </source>
</evidence>
<evidence type="ECO:0000256" key="2">
    <source>
        <dbReference type="ARBA" id="ARBA00020675"/>
    </source>
</evidence>
<evidence type="ECO:0000313" key="12">
    <source>
        <dbReference type="EMBL" id="MBI5078743.1"/>
    </source>
</evidence>
<dbReference type="AlphaFoldDB" id="A0A9D6UKZ3"/>
<comment type="caution">
    <text evidence="12">The sequence shown here is derived from an EMBL/GenBank/DDBJ whole genome shotgun (WGS) entry which is preliminary data.</text>
</comment>
<dbReference type="InterPro" id="IPR000178">
    <property type="entry name" value="TF_IF2_bacterial-like"/>
</dbReference>
<dbReference type="InterPro" id="IPR027417">
    <property type="entry name" value="P-loop_NTPase"/>
</dbReference>
<dbReference type="InterPro" id="IPR000795">
    <property type="entry name" value="T_Tr_GTP-bd_dom"/>
</dbReference>
<dbReference type="NCBIfam" id="TIGR00487">
    <property type="entry name" value="IF-2"/>
    <property type="match status" value="1"/>
</dbReference>
<comment type="function">
    <text evidence="7 9">One of the essential components for the initiation of protein synthesis. Protects formylmethionyl-tRNA from spontaneous hydrolysis and promotes its binding to the 30S ribosomal subunits. Also involved in the hydrolysis of GTP during the formation of the 70S ribosomal complex.</text>
</comment>
<dbReference type="CDD" id="cd01887">
    <property type="entry name" value="IF2_eIF5B"/>
    <property type="match status" value="1"/>
</dbReference>
<dbReference type="InterPro" id="IPR053905">
    <property type="entry name" value="EF-G-like_DII"/>
</dbReference>
<proteinExistence type="inferred from homology"/>
<evidence type="ECO:0000256" key="6">
    <source>
        <dbReference type="ARBA" id="ARBA00023134"/>
    </source>
</evidence>
<dbReference type="Gene3D" id="2.40.30.10">
    <property type="entry name" value="Translation factors"/>
    <property type="match status" value="1"/>
</dbReference>
<dbReference type="PANTHER" id="PTHR43381">
    <property type="entry name" value="TRANSLATION INITIATION FACTOR IF-2-RELATED"/>
    <property type="match status" value="1"/>
</dbReference>
<dbReference type="InterPro" id="IPR005225">
    <property type="entry name" value="Small_GTP-bd"/>
</dbReference>
<feature type="non-terminal residue" evidence="12">
    <location>
        <position position="400"/>
    </location>
</feature>
<evidence type="ECO:0000256" key="3">
    <source>
        <dbReference type="ARBA" id="ARBA00022540"/>
    </source>
</evidence>
<feature type="domain" description="Tr-type G" evidence="11">
    <location>
        <begin position="172"/>
        <end position="341"/>
    </location>
</feature>
<dbReference type="InterPro" id="IPR009000">
    <property type="entry name" value="Transl_B-barrel_sf"/>
</dbReference>
<dbReference type="PANTHER" id="PTHR43381:SF5">
    <property type="entry name" value="TR-TYPE G DOMAIN-CONTAINING PROTEIN"/>
    <property type="match status" value="1"/>
</dbReference>